<protein>
    <recommendedName>
        <fullName evidence="2">AB hydrolase-1 domain-containing protein</fullName>
    </recommendedName>
</protein>
<reference evidence="3 4" key="1">
    <citation type="submission" date="2019-02" db="EMBL/GenBank/DDBJ databases">
        <title>Genome sequencing of the rare red list fungi Dentipellis fragilis.</title>
        <authorList>
            <person name="Buettner E."/>
            <person name="Kellner H."/>
        </authorList>
    </citation>
    <scope>NUCLEOTIDE SEQUENCE [LARGE SCALE GENOMIC DNA]</scope>
    <source>
        <strain evidence="3 4">DSM 105465</strain>
    </source>
</reference>
<evidence type="ECO:0000313" key="4">
    <source>
        <dbReference type="Proteomes" id="UP000298327"/>
    </source>
</evidence>
<dbReference type="Proteomes" id="UP000298327">
    <property type="component" value="Unassembled WGS sequence"/>
</dbReference>
<evidence type="ECO:0000313" key="3">
    <source>
        <dbReference type="EMBL" id="TFY59208.1"/>
    </source>
</evidence>
<keyword evidence="4" id="KW-1185">Reference proteome</keyword>
<dbReference type="Pfam" id="PF12697">
    <property type="entry name" value="Abhydrolase_6"/>
    <property type="match status" value="1"/>
</dbReference>
<organism evidence="3 4">
    <name type="scientific">Dentipellis fragilis</name>
    <dbReference type="NCBI Taxonomy" id="205917"/>
    <lineage>
        <taxon>Eukaryota</taxon>
        <taxon>Fungi</taxon>
        <taxon>Dikarya</taxon>
        <taxon>Basidiomycota</taxon>
        <taxon>Agaricomycotina</taxon>
        <taxon>Agaricomycetes</taxon>
        <taxon>Russulales</taxon>
        <taxon>Hericiaceae</taxon>
        <taxon>Dentipellis</taxon>
    </lineage>
</organism>
<dbReference type="EMBL" id="SEOQ01000633">
    <property type="protein sequence ID" value="TFY59208.1"/>
    <property type="molecule type" value="Genomic_DNA"/>
</dbReference>
<sequence length="518" mass="57838">NGEEGLRRRPHPPPTSAPSVPEAAKKTKKRKDAAPVGIADETTAPAPEATKKTKKHKEAAPAVAEPTQTLTADERKQKRSVGAGEKKKVKVVKGKKGSAKEGLCCCPNRIFSSLVSPRPGVDVAYRWEPFTLPVQQPLSMNCLNEFYGCPTAYSTGGPFLNGGWKPPSFPELDKFFLLTSIYGPVTLSSGKGAPVENNRDNRRALPEEVNHNHVSRRDILRTCRCSPFSQTTMAQRKSLKITLQQPAEPGVSLVGVLEQLEPAQPTRGRKIALILHGTMGHKDYLFQKRLALRLPLDSFRFDFRGNHESGGIYRHGGFAEDLEDLRVVVKHLTEELGYEVDLVVGHSRGSIVGMHWLCTAEEAKHARGMVNVSGRYRMRRIYDVSQHYVESFATKGYFDWALTIARKPVVGRIYPHDLVKFAAWDSSIVWHRFPQHIDALTIHGLADKVVPPYDAVIYARALGNRSPGTHNLHYIEDADHNFIGRQDEVVDTILAWWDAREHQHLRTGIWGTGVRGKL</sequence>
<dbReference type="InterPro" id="IPR000073">
    <property type="entry name" value="AB_hydrolase_1"/>
</dbReference>
<feature type="domain" description="AB hydrolase-1" evidence="2">
    <location>
        <begin position="273"/>
        <end position="491"/>
    </location>
</feature>
<dbReference type="PANTHER" id="PTHR42886:SF53">
    <property type="entry name" value="ALPHA_BETA-HYDROLASES SUPERFAMILY PROTEIN"/>
    <property type="match status" value="1"/>
</dbReference>
<gene>
    <name evidence="3" type="ORF">EVG20_g7872</name>
</gene>
<accession>A0A4Y9YBE0</accession>
<dbReference type="OrthoDB" id="9988524at2759"/>
<evidence type="ECO:0000256" key="1">
    <source>
        <dbReference type="SAM" id="MobiDB-lite"/>
    </source>
</evidence>
<dbReference type="PANTHER" id="PTHR42886">
    <property type="entry name" value="RE40534P-RELATED"/>
    <property type="match status" value="1"/>
</dbReference>
<dbReference type="Gene3D" id="3.40.50.1820">
    <property type="entry name" value="alpha/beta hydrolase"/>
    <property type="match status" value="1"/>
</dbReference>
<name>A0A4Y9YBE0_9AGAM</name>
<feature type="region of interest" description="Disordered" evidence="1">
    <location>
        <begin position="1"/>
        <end position="87"/>
    </location>
</feature>
<dbReference type="InterPro" id="IPR029058">
    <property type="entry name" value="AB_hydrolase_fold"/>
</dbReference>
<evidence type="ECO:0000259" key="2">
    <source>
        <dbReference type="Pfam" id="PF12697"/>
    </source>
</evidence>
<dbReference type="SUPFAM" id="SSF53474">
    <property type="entry name" value="alpha/beta-Hydrolases"/>
    <property type="match status" value="1"/>
</dbReference>
<comment type="caution">
    <text evidence="3">The sequence shown here is derived from an EMBL/GenBank/DDBJ whole genome shotgun (WGS) entry which is preliminary data.</text>
</comment>
<feature type="non-terminal residue" evidence="3">
    <location>
        <position position="1"/>
    </location>
</feature>
<proteinExistence type="predicted"/>
<dbReference type="AlphaFoldDB" id="A0A4Y9YBE0"/>
<dbReference type="STRING" id="205917.A0A4Y9YBE0"/>